<feature type="compositionally biased region" description="Basic and acidic residues" evidence="6">
    <location>
        <begin position="335"/>
        <end position="344"/>
    </location>
</feature>
<keyword evidence="5 7" id="KW-0472">Membrane</keyword>
<dbReference type="EnsemblPlants" id="OMERI01G14350.1">
    <property type="protein sequence ID" value="OMERI01G14350.1"/>
    <property type="gene ID" value="OMERI01G14350"/>
</dbReference>
<dbReference type="PANTHER" id="PTHR31621:SF27">
    <property type="entry name" value="OS01G0368500 PROTEIN"/>
    <property type="match status" value="1"/>
</dbReference>
<feature type="compositionally biased region" description="Polar residues" evidence="6">
    <location>
        <begin position="317"/>
        <end position="334"/>
    </location>
</feature>
<feature type="transmembrane region" description="Helical" evidence="7">
    <location>
        <begin position="185"/>
        <end position="202"/>
    </location>
</feature>
<dbReference type="GO" id="GO:0010256">
    <property type="term" value="P:endomembrane system organization"/>
    <property type="evidence" value="ECO:0007669"/>
    <property type="project" value="TreeGrafter"/>
</dbReference>
<feature type="compositionally biased region" description="Basic and acidic residues" evidence="6">
    <location>
        <begin position="263"/>
        <end position="272"/>
    </location>
</feature>
<accession>A0A0E0C1Z7</accession>
<evidence type="ECO:0000256" key="5">
    <source>
        <dbReference type="ARBA" id="ARBA00023136"/>
    </source>
</evidence>
<dbReference type="Gramene" id="OMERI01G14350.1">
    <property type="protein sequence ID" value="OMERI01G14350.1"/>
    <property type="gene ID" value="OMERI01G14350"/>
</dbReference>
<dbReference type="Pfam" id="PF05078">
    <property type="entry name" value="DUF679"/>
    <property type="match status" value="2"/>
</dbReference>
<comment type="subcellular location">
    <subcellularLocation>
        <location evidence="1">Membrane</location>
        <topology evidence="1">Multi-pass membrane protein</topology>
    </subcellularLocation>
</comment>
<organism evidence="8">
    <name type="scientific">Oryza meridionalis</name>
    <dbReference type="NCBI Taxonomy" id="40149"/>
    <lineage>
        <taxon>Eukaryota</taxon>
        <taxon>Viridiplantae</taxon>
        <taxon>Streptophyta</taxon>
        <taxon>Embryophyta</taxon>
        <taxon>Tracheophyta</taxon>
        <taxon>Spermatophyta</taxon>
        <taxon>Magnoliopsida</taxon>
        <taxon>Liliopsida</taxon>
        <taxon>Poales</taxon>
        <taxon>Poaceae</taxon>
        <taxon>BOP clade</taxon>
        <taxon>Oryzoideae</taxon>
        <taxon>Oryzeae</taxon>
        <taxon>Oryzinae</taxon>
        <taxon>Oryza</taxon>
    </lineage>
</organism>
<dbReference type="HOGENOM" id="CLU_415267_0_0_1"/>
<proteinExistence type="inferred from homology"/>
<keyword evidence="4 7" id="KW-1133">Transmembrane helix</keyword>
<dbReference type="GO" id="GO:0016020">
    <property type="term" value="C:membrane"/>
    <property type="evidence" value="ECO:0007669"/>
    <property type="project" value="UniProtKB-SubCell"/>
</dbReference>
<feature type="compositionally biased region" description="Polar residues" evidence="6">
    <location>
        <begin position="1"/>
        <end position="14"/>
    </location>
</feature>
<feature type="compositionally biased region" description="Basic and acidic residues" evidence="6">
    <location>
        <begin position="285"/>
        <end position="298"/>
    </location>
</feature>
<dbReference type="STRING" id="40149.A0A0E0C1Z7"/>
<feature type="compositionally biased region" description="Polar residues" evidence="6">
    <location>
        <begin position="657"/>
        <end position="674"/>
    </location>
</feature>
<evidence type="ECO:0000256" key="3">
    <source>
        <dbReference type="ARBA" id="ARBA00022692"/>
    </source>
</evidence>
<sequence>MGTNGAQGSKGASSTTTNPTNDDKKKKPAQEPGADADADADGGGKKNNSDYVDKTLSTTANLVKLLPTGTTLAFQALSPSFTNHGRCLAINRYISGGLIAFCCAICALLSFTDSIIDRKGRPYYGLAFPADEDTGKGGFVPFNYEKPRRPSNGASAAADDDDDSWEVYFVDFDPEELYKRRLRPLDFLHATLRVFVFLALAFSDAGIQTCLFPQESATWREALVNMPLGVGFVASFVFMIFPSTRKGVGYQTEAQTGTEGGADADKDGKAEPPKTTTNGGSGGVDTERSKQKNNDDCPKTTTTNDGSGGGDGAGSSVQKNSANQVVPIQPSTKEISNRPADEKIANIGSKGASSTTTNPTNDDKKKKPAQEPGADADADADGGGKKNNSDYVDKTLSTTANLVKLLPTGTTLAFQALSPSFTNHGRCLAINRYISGGLIAFCCAICALLSFTDSIIDRKGRPYYGLAFPADEDTGKGGFVPFNYEKPRRPSNGASAAADDDDDSWEVYFVDFDPEELYKRRLRPLDFLHATLRVFVFLALAFSDAGIQTCLFPQESATWREALVNMPLGVGFVASFVFMIFPSTRKGVGYQTEAQTGTEGGADADKDGKAEPPKTTTNGGSGGVDTERSKQKNNDDCPKTTTTNDGSGGGDGAGSSVQKNSANQVVPIQPSTKEISNRPADEKIANIV</sequence>
<keyword evidence="9" id="KW-1185">Reference proteome</keyword>
<reference evidence="8" key="2">
    <citation type="submission" date="2018-05" db="EMBL/GenBank/DDBJ databases">
        <title>OmerRS3 (Oryza meridionalis Reference Sequence Version 3).</title>
        <authorList>
            <person name="Zhang J."/>
            <person name="Kudrna D."/>
            <person name="Lee S."/>
            <person name="Talag J."/>
            <person name="Welchert J."/>
            <person name="Wing R.A."/>
        </authorList>
    </citation>
    <scope>NUCLEOTIDE SEQUENCE [LARGE SCALE GENOMIC DNA]</scope>
    <source>
        <strain evidence="8">cv. OR44</strain>
    </source>
</reference>
<feature type="region of interest" description="Disordered" evidence="6">
    <location>
        <begin position="255"/>
        <end position="389"/>
    </location>
</feature>
<evidence type="ECO:0000256" key="1">
    <source>
        <dbReference type="ARBA" id="ARBA00004141"/>
    </source>
</evidence>
<evidence type="ECO:0000256" key="2">
    <source>
        <dbReference type="ARBA" id="ARBA00008707"/>
    </source>
</evidence>
<keyword evidence="3 7" id="KW-0812">Transmembrane</keyword>
<evidence type="ECO:0000256" key="4">
    <source>
        <dbReference type="ARBA" id="ARBA00022989"/>
    </source>
</evidence>
<feature type="transmembrane region" description="Helical" evidence="7">
    <location>
        <begin position="222"/>
        <end position="241"/>
    </location>
</feature>
<reference evidence="8" key="1">
    <citation type="submission" date="2015-04" db="UniProtKB">
        <authorList>
            <consortium name="EnsemblPlants"/>
        </authorList>
    </citation>
    <scope>IDENTIFICATION</scope>
</reference>
<feature type="transmembrane region" description="Helical" evidence="7">
    <location>
        <begin position="433"/>
        <end position="451"/>
    </location>
</feature>
<feature type="transmembrane region" description="Helical" evidence="7">
    <location>
        <begin position="93"/>
        <end position="111"/>
    </location>
</feature>
<dbReference type="Proteomes" id="UP000008021">
    <property type="component" value="Chromosome 1"/>
</dbReference>
<feature type="compositionally biased region" description="Basic and acidic residues" evidence="6">
    <location>
        <begin position="625"/>
        <end position="638"/>
    </location>
</feature>
<name>A0A0E0C1Z7_9ORYZ</name>
<feature type="transmembrane region" description="Helical" evidence="7">
    <location>
        <begin position="525"/>
        <end position="542"/>
    </location>
</feature>
<dbReference type="GO" id="GO:0005737">
    <property type="term" value="C:cytoplasm"/>
    <property type="evidence" value="ECO:0007669"/>
    <property type="project" value="UniProtKB-ARBA"/>
</dbReference>
<evidence type="ECO:0000313" key="9">
    <source>
        <dbReference type="Proteomes" id="UP000008021"/>
    </source>
</evidence>
<evidence type="ECO:0000256" key="7">
    <source>
        <dbReference type="SAM" id="Phobius"/>
    </source>
</evidence>
<feature type="region of interest" description="Disordered" evidence="6">
    <location>
        <begin position="1"/>
        <end position="49"/>
    </location>
</feature>
<feature type="compositionally biased region" description="Basic and acidic residues" evidence="6">
    <location>
        <begin position="675"/>
        <end position="688"/>
    </location>
</feature>
<feature type="region of interest" description="Disordered" evidence="6">
    <location>
        <begin position="595"/>
        <end position="688"/>
    </location>
</feature>
<evidence type="ECO:0008006" key="10">
    <source>
        <dbReference type="Google" id="ProtNLM"/>
    </source>
</evidence>
<feature type="transmembrane region" description="Helical" evidence="7">
    <location>
        <begin position="562"/>
        <end position="581"/>
    </location>
</feature>
<protein>
    <recommendedName>
        <fullName evidence="10">DUF679 domain-containing protein</fullName>
    </recommendedName>
</protein>
<feature type="compositionally biased region" description="Basic and acidic residues" evidence="6">
    <location>
        <begin position="603"/>
        <end position="612"/>
    </location>
</feature>
<dbReference type="eggNOG" id="ENOG502R1GI">
    <property type="taxonomic scope" value="Eukaryota"/>
</dbReference>
<dbReference type="AlphaFoldDB" id="A0A0E0C1Z7"/>
<dbReference type="PANTHER" id="PTHR31621">
    <property type="entry name" value="PROTEIN DMP3"/>
    <property type="match status" value="1"/>
</dbReference>
<comment type="similarity">
    <text evidence="2">Belongs to the plant DMP1 protein family.</text>
</comment>
<dbReference type="InterPro" id="IPR007770">
    <property type="entry name" value="DMP"/>
</dbReference>
<evidence type="ECO:0000256" key="6">
    <source>
        <dbReference type="SAM" id="MobiDB-lite"/>
    </source>
</evidence>
<evidence type="ECO:0000313" key="8">
    <source>
        <dbReference type="EnsemblPlants" id="OMERI01G14350.1"/>
    </source>
</evidence>